<proteinExistence type="predicted"/>
<name>A0A399QR80_9PROT</name>
<feature type="chain" id="PRO_5017183522" description="DUF541 domain-containing protein" evidence="1">
    <location>
        <begin position="22"/>
        <end position="236"/>
    </location>
</feature>
<comment type="caution">
    <text evidence="2">The sequence shown here is derived from an EMBL/GenBank/DDBJ whole genome shotgun (WGS) entry which is preliminary data.</text>
</comment>
<gene>
    <name evidence="2" type="ORF">D1224_13660</name>
</gene>
<organism evidence="2 3">
    <name type="scientific">Henriciella barbarensis</name>
    <dbReference type="NCBI Taxonomy" id="86342"/>
    <lineage>
        <taxon>Bacteria</taxon>
        <taxon>Pseudomonadati</taxon>
        <taxon>Pseudomonadota</taxon>
        <taxon>Alphaproteobacteria</taxon>
        <taxon>Hyphomonadales</taxon>
        <taxon>Hyphomonadaceae</taxon>
        <taxon>Henriciella</taxon>
    </lineage>
</organism>
<dbReference type="Proteomes" id="UP000265431">
    <property type="component" value="Unassembled WGS sequence"/>
</dbReference>
<evidence type="ECO:0000313" key="3">
    <source>
        <dbReference type="Proteomes" id="UP000265431"/>
    </source>
</evidence>
<dbReference type="OrthoDB" id="7618846at2"/>
<accession>A0A399QR80</accession>
<keyword evidence="3" id="KW-1185">Reference proteome</keyword>
<keyword evidence="1" id="KW-0732">Signal</keyword>
<feature type="signal peptide" evidence="1">
    <location>
        <begin position="1"/>
        <end position="21"/>
    </location>
</feature>
<dbReference type="AlphaFoldDB" id="A0A399QR80"/>
<sequence>MKLVILSALAGLALTVPVAHAQEARQQTVTVTASQIDVDDLRSAPAIYSVIPADFVLVEVNFQSGSRDAEEREQELKASYDRLIAKAAATNGFELSGGDIGETSAPIESVKFTDVFSLYGNRASFTLTLSVDVAAGETFDDVMARANDFLDSVRPEGRAEAYLGSEQFIGARNMGTRRDALLANIIASVEQLQSQMGAGKVTVSGLESRVITQPSGPLVLEIFIPYEMSAEWTAAN</sequence>
<evidence type="ECO:0000313" key="2">
    <source>
        <dbReference type="EMBL" id="RIJ21358.1"/>
    </source>
</evidence>
<protein>
    <recommendedName>
        <fullName evidence="4">DUF541 domain-containing protein</fullName>
    </recommendedName>
</protein>
<evidence type="ECO:0008006" key="4">
    <source>
        <dbReference type="Google" id="ProtNLM"/>
    </source>
</evidence>
<reference evidence="2 3" key="1">
    <citation type="submission" date="2018-08" db="EMBL/GenBank/DDBJ databases">
        <title>Henriciella mobilis sp. nov., isolated from seawater.</title>
        <authorList>
            <person name="Cheng H."/>
            <person name="Wu Y.-H."/>
            <person name="Xu X.-W."/>
            <person name="Guo L.-L."/>
        </authorList>
    </citation>
    <scope>NUCLEOTIDE SEQUENCE [LARGE SCALE GENOMIC DNA]</scope>
    <source>
        <strain evidence="2 3">CCUG66934</strain>
    </source>
</reference>
<dbReference type="EMBL" id="QWGB01000009">
    <property type="protein sequence ID" value="RIJ21358.1"/>
    <property type="molecule type" value="Genomic_DNA"/>
</dbReference>
<dbReference type="RefSeq" id="WP_119380510.1">
    <property type="nucleotide sequence ID" value="NZ_QWGB01000009.1"/>
</dbReference>
<evidence type="ECO:0000256" key="1">
    <source>
        <dbReference type="SAM" id="SignalP"/>
    </source>
</evidence>